<organism evidence="2 3">
    <name type="scientific">Filimonas zeae</name>
    <dbReference type="NCBI Taxonomy" id="1737353"/>
    <lineage>
        <taxon>Bacteria</taxon>
        <taxon>Pseudomonadati</taxon>
        <taxon>Bacteroidota</taxon>
        <taxon>Chitinophagia</taxon>
        <taxon>Chitinophagales</taxon>
        <taxon>Chitinophagaceae</taxon>
        <taxon>Filimonas</taxon>
    </lineage>
</organism>
<dbReference type="AlphaFoldDB" id="A0A917J4R2"/>
<reference evidence="2" key="1">
    <citation type="journal article" date="2014" name="Int. J. Syst. Evol. Microbiol.">
        <title>Complete genome sequence of Corynebacterium casei LMG S-19264T (=DSM 44701T), isolated from a smear-ripened cheese.</title>
        <authorList>
            <consortium name="US DOE Joint Genome Institute (JGI-PGF)"/>
            <person name="Walter F."/>
            <person name="Albersmeier A."/>
            <person name="Kalinowski J."/>
            <person name="Ruckert C."/>
        </authorList>
    </citation>
    <scope>NUCLEOTIDE SEQUENCE</scope>
    <source>
        <strain evidence="2">CGMCC 1.15290</strain>
    </source>
</reference>
<keyword evidence="3" id="KW-1185">Reference proteome</keyword>
<proteinExistence type="predicted"/>
<evidence type="ECO:0000256" key="1">
    <source>
        <dbReference type="SAM" id="Phobius"/>
    </source>
</evidence>
<gene>
    <name evidence="2" type="ORF">GCM10011379_58000</name>
</gene>
<feature type="transmembrane region" description="Helical" evidence="1">
    <location>
        <begin position="5"/>
        <end position="21"/>
    </location>
</feature>
<evidence type="ECO:0000313" key="2">
    <source>
        <dbReference type="EMBL" id="GGH83108.1"/>
    </source>
</evidence>
<dbReference type="EMBL" id="BMIB01000009">
    <property type="protein sequence ID" value="GGH83108.1"/>
    <property type="molecule type" value="Genomic_DNA"/>
</dbReference>
<name>A0A917J4R2_9BACT</name>
<sequence length="136" mass="15469">MNYGLTLLIGIVLIVISSFLIKEQLDFLKTTERAIGKVIELQEVPKADDDGIAYRPIFRYTAKDKQEYIYRHNASYSPSAWDIGEKAIIAYQSDKPYKGTLVTYFETFSWSIIMMIIGSVLIVIGGGYFLSKLVIR</sequence>
<keyword evidence="1" id="KW-0472">Membrane</keyword>
<dbReference type="Proteomes" id="UP000627292">
    <property type="component" value="Unassembled WGS sequence"/>
</dbReference>
<evidence type="ECO:0000313" key="3">
    <source>
        <dbReference type="Proteomes" id="UP000627292"/>
    </source>
</evidence>
<keyword evidence="1" id="KW-1133">Transmembrane helix</keyword>
<keyword evidence="1" id="KW-0812">Transmembrane</keyword>
<accession>A0A917J4R2</accession>
<evidence type="ECO:0008006" key="4">
    <source>
        <dbReference type="Google" id="ProtNLM"/>
    </source>
</evidence>
<reference evidence="2" key="2">
    <citation type="submission" date="2020-09" db="EMBL/GenBank/DDBJ databases">
        <authorList>
            <person name="Sun Q."/>
            <person name="Zhou Y."/>
        </authorList>
    </citation>
    <scope>NUCLEOTIDE SEQUENCE</scope>
    <source>
        <strain evidence="2">CGMCC 1.15290</strain>
    </source>
</reference>
<dbReference type="RefSeq" id="WP_188959320.1">
    <property type="nucleotide sequence ID" value="NZ_BMIB01000009.1"/>
</dbReference>
<protein>
    <recommendedName>
        <fullName evidence="4">DUF3592 domain-containing protein</fullName>
    </recommendedName>
</protein>
<feature type="transmembrane region" description="Helical" evidence="1">
    <location>
        <begin position="108"/>
        <end position="130"/>
    </location>
</feature>
<comment type="caution">
    <text evidence="2">The sequence shown here is derived from an EMBL/GenBank/DDBJ whole genome shotgun (WGS) entry which is preliminary data.</text>
</comment>